<gene>
    <name evidence="2" type="ORF">GCM10011335_19280</name>
</gene>
<feature type="chain" id="PRO_5037502283" evidence="1">
    <location>
        <begin position="25"/>
        <end position="159"/>
    </location>
</feature>
<comment type="caution">
    <text evidence="2">The sequence shown here is derived from an EMBL/GenBank/DDBJ whole genome shotgun (WGS) entry which is preliminary data.</text>
</comment>
<evidence type="ECO:0000313" key="3">
    <source>
        <dbReference type="Proteomes" id="UP000613160"/>
    </source>
</evidence>
<protein>
    <submittedName>
        <fullName evidence="2">Uncharacterized protein</fullName>
    </submittedName>
</protein>
<keyword evidence="3" id="KW-1185">Reference proteome</keyword>
<reference evidence="2" key="2">
    <citation type="submission" date="2020-09" db="EMBL/GenBank/DDBJ databases">
        <authorList>
            <person name="Sun Q."/>
            <person name="Zhou Y."/>
        </authorList>
    </citation>
    <scope>NUCLEOTIDE SEQUENCE</scope>
    <source>
        <strain evidence="2">CGMCC 1.15493</strain>
    </source>
</reference>
<name>A0A917D935_9HYPH</name>
<keyword evidence="1" id="KW-0732">Signal</keyword>
<accession>A0A917D935</accession>
<organism evidence="2 3">
    <name type="scientific">Aureimonas glaciei</name>
    <dbReference type="NCBI Taxonomy" id="1776957"/>
    <lineage>
        <taxon>Bacteria</taxon>
        <taxon>Pseudomonadati</taxon>
        <taxon>Pseudomonadota</taxon>
        <taxon>Alphaproteobacteria</taxon>
        <taxon>Hyphomicrobiales</taxon>
        <taxon>Aurantimonadaceae</taxon>
        <taxon>Aureimonas</taxon>
    </lineage>
</organism>
<evidence type="ECO:0000313" key="2">
    <source>
        <dbReference type="EMBL" id="GGD16630.1"/>
    </source>
</evidence>
<dbReference type="AlphaFoldDB" id="A0A917D935"/>
<proteinExistence type="predicted"/>
<sequence>MRAGYRIVFSAAAAFVLGFGPALAEDMTYRNERFGTVATFPREAFPEAQPEPVNRDGRAWTGPNGAELFIYARANRGGETPSTIIADRAADDTVTYKKGGKRWVVVSGYRDGKIFYERYIFRGDLVHSVAIRYPERARTRYDPLVGPITLSLSAEPPRS</sequence>
<feature type="signal peptide" evidence="1">
    <location>
        <begin position="1"/>
        <end position="24"/>
    </location>
</feature>
<dbReference type="Proteomes" id="UP000613160">
    <property type="component" value="Unassembled WGS sequence"/>
</dbReference>
<reference evidence="2" key="1">
    <citation type="journal article" date="2014" name="Int. J. Syst. Evol. Microbiol.">
        <title>Complete genome sequence of Corynebacterium casei LMG S-19264T (=DSM 44701T), isolated from a smear-ripened cheese.</title>
        <authorList>
            <consortium name="US DOE Joint Genome Institute (JGI-PGF)"/>
            <person name="Walter F."/>
            <person name="Albersmeier A."/>
            <person name="Kalinowski J."/>
            <person name="Ruckert C."/>
        </authorList>
    </citation>
    <scope>NUCLEOTIDE SEQUENCE</scope>
    <source>
        <strain evidence="2">CGMCC 1.15493</strain>
    </source>
</reference>
<dbReference type="RefSeq" id="WP_188850398.1">
    <property type="nucleotide sequence ID" value="NZ_BMJJ01000004.1"/>
</dbReference>
<dbReference type="EMBL" id="BMJJ01000004">
    <property type="protein sequence ID" value="GGD16630.1"/>
    <property type="molecule type" value="Genomic_DNA"/>
</dbReference>
<evidence type="ECO:0000256" key="1">
    <source>
        <dbReference type="SAM" id="SignalP"/>
    </source>
</evidence>